<evidence type="ECO:0000313" key="3">
    <source>
        <dbReference type="Proteomes" id="UP000017127"/>
    </source>
</evidence>
<organism evidence="2 3">
    <name type="scientific">Lyngbya aestuarii BL J</name>
    <dbReference type="NCBI Taxonomy" id="1348334"/>
    <lineage>
        <taxon>Bacteria</taxon>
        <taxon>Bacillati</taxon>
        <taxon>Cyanobacteriota</taxon>
        <taxon>Cyanophyceae</taxon>
        <taxon>Oscillatoriophycideae</taxon>
        <taxon>Oscillatoriales</taxon>
        <taxon>Microcoleaceae</taxon>
        <taxon>Lyngbya</taxon>
    </lineage>
</organism>
<proteinExistence type="predicted"/>
<dbReference type="AlphaFoldDB" id="U7QIL1"/>
<dbReference type="EMBL" id="AUZM01000018">
    <property type="protein sequence ID" value="ERT07733.1"/>
    <property type="molecule type" value="Genomic_DNA"/>
</dbReference>
<reference evidence="2 3" key="1">
    <citation type="journal article" date="2013" name="Front. Microbiol.">
        <title>Comparative genomic analyses of the cyanobacterium, Lyngbya aestuarii BL J, a powerful hydrogen producer.</title>
        <authorList>
            <person name="Kothari A."/>
            <person name="Vaughn M."/>
            <person name="Garcia-Pichel F."/>
        </authorList>
    </citation>
    <scope>NUCLEOTIDE SEQUENCE [LARGE SCALE GENOMIC DNA]</scope>
    <source>
        <strain evidence="2 3">BL J</strain>
    </source>
</reference>
<comment type="caution">
    <text evidence="2">The sequence shown here is derived from an EMBL/GenBank/DDBJ whole genome shotgun (WGS) entry which is preliminary data.</text>
</comment>
<keyword evidence="3" id="KW-1185">Reference proteome</keyword>
<keyword evidence="1" id="KW-0472">Membrane</keyword>
<keyword evidence="1" id="KW-1133">Transmembrane helix</keyword>
<sequence length="51" mass="5738">MDPLSVLLTVPYPLFPIFCSLIYPLVAPEYTEPRCISNVKIVPLRITSVAF</sequence>
<protein>
    <submittedName>
        <fullName evidence="2">Uncharacterized protein</fullName>
    </submittedName>
</protein>
<dbReference type="Proteomes" id="UP000017127">
    <property type="component" value="Unassembled WGS sequence"/>
</dbReference>
<feature type="non-terminal residue" evidence="2">
    <location>
        <position position="51"/>
    </location>
</feature>
<name>U7QIL1_9CYAN</name>
<accession>U7QIL1</accession>
<keyword evidence="1" id="KW-0812">Transmembrane</keyword>
<evidence type="ECO:0000313" key="2">
    <source>
        <dbReference type="EMBL" id="ERT07733.1"/>
    </source>
</evidence>
<gene>
    <name evidence="2" type="ORF">M595_2312</name>
</gene>
<feature type="transmembrane region" description="Helical" evidence="1">
    <location>
        <begin position="6"/>
        <end position="26"/>
    </location>
</feature>
<evidence type="ECO:0000256" key="1">
    <source>
        <dbReference type="SAM" id="Phobius"/>
    </source>
</evidence>